<keyword evidence="2" id="KW-1185">Reference proteome</keyword>
<organism evidence="1 2">
    <name type="scientific">Microthyrium microscopicum</name>
    <dbReference type="NCBI Taxonomy" id="703497"/>
    <lineage>
        <taxon>Eukaryota</taxon>
        <taxon>Fungi</taxon>
        <taxon>Dikarya</taxon>
        <taxon>Ascomycota</taxon>
        <taxon>Pezizomycotina</taxon>
        <taxon>Dothideomycetes</taxon>
        <taxon>Dothideomycetes incertae sedis</taxon>
        <taxon>Microthyriales</taxon>
        <taxon>Microthyriaceae</taxon>
        <taxon>Microthyrium</taxon>
    </lineage>
</organism>
<gene>
    <name evidence="1" type="ORF">BT63DRAFT_426711</name>
</gene>
<evidence type="ECO:0000313" key="2">
    <source>
        <dbReference type="Proteomes" id="UP000799302"/>
    </source>
</evidence>
<dbReference type="OrthoDB" id="5366604at2759"/>
<dbReference type="Proteomes" id="UP000799302">
    <property type="component" value="Unassembled WGS sequence"/>
</dbReference>
<sequence>MATDEITRFENKLLTPKPGVATHDLEWHRISAEEEHYEHEERWFTHPVIIHSASSPTDLDRHVWARAHWQNGTNWRLGSPAPDDVRPFCHKDCAFYNNKKAWSDQRPELYKAIYEEWLPHRARDRSFYDGNFFGKPLKIDEDDKVWPLEDFVSFHQALCGSLAAVELPSISYHPRFPPSQSGRMMRTFEMRETFSYVFIVLDGEWKEDGVILVWMNGAYAAKHGCVEDGDVRLLANDELLGEARAFRCPLKRAMQLVVSTDPNRAKKRRVWSHCFDKFMGDSEFDGAGDSIASNDASL</sequence>
<protein>
    <submittedName>
        <fullName evidence="1">Uncharacterized protein</fullName>
    </submittedName>
</protein>
<name>A0A6A6U9R2_9PEZI</name>
<dbReference type="AlphaFoldDB" id="A0A6A6U9R2"/>
<accession>A0A6A6U9R2</accession>
<evidence type="ECO:0000313" key="1">
    <source>
        <dbReference type="EMBL" id="KAF2667858.1"/>
    </source>
</evidence>
<proteinExistence type="predicted"/>
<dbReference type="EMBL" id="MU004237">
    <property type="protein sequence ID" value="KAF2667858.1"/>
    <property type="molecule type" value="Genomic_DNA"/>
</dbReference>
<reference evidence="1" key="1">
    <citation type="journal article" date="2020" name="Stud. Mycol.">
        <title>101 Dothideomycetes genomes: a test case for predicting lifestyles and emergence of pathogens.</title>
        <authorList>
            <person name="Haridas S."/>
            <person name="Albert R."/>
            <person name="Binder M."/>
            <person name="Bloem J."/>
            <person name="Labutti K."/>
            <person name="Salamov A."/>
            <person name="Andreopoulos B."/>
            <person name="Baker S."/>
            <person name="Barry K."/>
            <person name="Bills G."/>
            <person name="Bluhm B."/>
            <person name="Cannon C."/>
            <person name="Castanera R."/>
            <person name="Culley D."/>
            <person name="Daum C."/>
            <person name="Ezra D."/>
            <person name="Gonzalez J."/>
            <person name="Henrissat B."/>
            <person name="Kuo A."/>
            <person name="Liang C."/>
            <person name="Lipzen A."/>
            <person name="Lutzoni F."/>
            <person name="Magnuson J."/>
            <person name="Mondo S."/>
            <person name="Nolan M."/>
            <person name="Ohm R."/>
            <person name="Pangilinan J."/>
            <person name="Park H.-J."/>
            <person name="Ramirez L."/>
            <person name="Alfaro M."/>
            <person name="Sun H."/>
            <person name="Tritt A."/>
            <person name="Yoshinaga Y."/>
            <person name="Zwiers L.-H."/>
            <person name="Turgeon B."/>
            <person name="Goodwin S."/>
            <person name="Spatafora J."/>
            <person name="Crous P."/>
            <person name="Grigoriev I."/>
        </authorList>
    </citation>
    <scope>NUCLEOTIDE SEQUENCE</scope>
    <source>
        <strain evidence="1">CBS 115976</strain>
    </source>
</reference>